<dbReference type="InParanoid" id="A0A1J7IER5"/>
<keyword evidence="3" id="KW-1185">Reference proteome</keyword>
<dbReference type="Gene3D" id="3.90.180.10">
    <property type="entry name" value="Medium-chain alcohol dehydrogenases, catalytic domain"/>
    <property type="match status" value="1"/>
</dbReference>
<dbReference type="OrthoDB" id="256333at2759"/>
<evidence type="ECO:0000313" key="3">
    <source>
        <dbReference type="Proteomes" id="UP000182658"/>
    </source>
</evidence>
<organism evidence="2 3">
    <name type="scientific">Coniochaeta ligniaria NRRL 30616</name>
    <dbReference type="NCBI Taxonomy" id="1408157"/>
    <lineage>
        <taxon>Eukaryota</taxon>
        <taxon>Fungi</taxon>
        <taxon>Dikarya</taxon>
        <taxon>Ascomycota</taxon>
        <taxon>Pezizomycotina</taxon>
        <taxon>Sordariomycetes</taxon>
        <taxon>Sordariomycetidae</taxon>
        <taxon>Coniochaetales</taxon>
        <taxon>Coniochaetaceae</taxon>
        <taxon>Coniochaeta</taxon>
    </lineage>
</organism>
<dbReference type="Proteomes" id="UP000182658">
    <property type="component" value="Unassembled WGS sequence"/>
</dbReference>
<feature type="compositionally biased region" description="Polar residues" evidence="1">
    <location>
        <begin position="1"/>
        <end position="13"/>
    </location>
</feature>
<feature type="region of interest" description="Disordered" evidence="1">
    <location>
        <begin position="1"/>
        <end position="20"/>
    </location>
</feature>
<gene>
    <name evidence="2" type="ORF">CONLIGDRAFT_504025</name>
</gene>
<accession>A0A1J7IER5</accession>
<evidence type="ECO:0000313" key="2">
    <source>
        <dbReference type="EMBL" id="OIW25763.1"/>
    </source>
</evidence>
<name>A0A1J7IER5_9PEZI</name>
<dbReference type="STRING" id="1408157.A0A1J7IER5"/>
<proteinExistence type="predicted"/>
<sequence>MSQLRHLSQTVNRTLAAPPRIPRSTATHLVRRGRHWSGYYAGAVDSVGPKISKVKPGDRVVCSFRIACGSCM</sequence>
<reference evidence="2 3" key="1">
    <citation type="submission" date="2016-10" db="EMBL/GenBank/DDBJ databases">
        <title>Draft genome sequence of Coniochaeta ligniaria NRRL30616, a lignocellulolytic fungus for bioabatement of inhibitors in plant biomass hydrolysates.</title>
        <authorList>
            <consortium name="DOE Joint Genome Institute"/>
            <person name="Jimenez D.J."/>
            <person name="Hector R.E."/>
            <person name="Riley R."/>
            <person name="Sun H."/>
            <person name="Grigoriev I.V."/>
            <person name="Van Elsas J.D."/>
            <person name="Nichols N.N."/>
        </authorList>
    </citation>
    <scope>NUCLEOTIDE SEQUENCE [LARGE SCALE GENOMIC DNA]</scope>
    <source>
        <strain evidence="2 3">NRRL 30616</strain>
    </source>
</reference>
<evidence type="ECO:0000256" key="1">
    <source>
        <dbReference type="SAM" id="MobiDB-lite"/>
    </source>
</evidence>
<dbReference type="AlphaFoldDB" id="A0A1J7IER5"/>
<protein>
    <submittedName>
        <fullName evidence="2">Uncharacterized protein</fullName>
    </submittedName>
</protein>
<dbReference type="SUPFAM" id="SSF50129">
    <property type="entry name" value="GroES-like"/>
    <property type="match status" value="1"/>
</dbReference>
<dbReference type="InterPro" id="IPR011032">
    <property type="entry name" value="GroES-like_sf"/>
</dbReference>
<dbReference type="EMBL" id="KV875101">
    <property type="protein sequence ID" value="OIW25763.1"/>
    <property type="molecule type" value="Genomic_DNA"/>
</dbReference>